<gene>
    <name evidence="33" type="ORF">DM484_20310</name>
</gene>
<dbReference type="EC" id="3.4.16.4" evidence="6"/>
<dbReference type="Gene3D" id="3.40.710.10">
    <property type="entry name" value="DD-peptidase/beta-lactamase superfamily"/>
    <property type="match status" value="2"/>
</dbReference>
<dbReference type="InterPro" id="IPR031376">
    <property type="entry name" value="PCB_OB"/>
</dbReference>
<dbReference type="InterPro" id="IPR001264">
    <property type="entry name" value="Glyco_trans_51"/>
</dbReference>
<evidence type="ECO:0000313" key="34">
    <source>
        <dbReference type="Proteomes" id="UP000249396"/>
    </source>
</evidence>
<feature type="transmembrane region" description="Helical" evidence="29">
    <location>
        <begin position="28"/>
        <end position="51"/>
    </location>
</feature>
<evidence type="ECO:0000256" key="16">
    <source>
        <dbReference type="ARBA" id="ARBA00022960"/>
    </source>
</evidence>
<evidence type="ECO:0000256" key="3">
    <source>
        <dbReference type="ARBA" id="ARBA00004752"/>
    </source>
</evidence>
<sequence>MRINPNFKDKRVVRTQIKTRRSSHLRSLALLLSFVVLGTVIVGGVGSYALYRYIEPQLPDIDSLLDVRYQIPMSVYSRDGKLIGHFGEKKRSPMNYAEIPRLTIQAFLAAEDDRFFEHPGVDYQGLLRAVYEFVRTGEKRQGGSTITMQVARNFFLSSEKTFFRKVTEIMLAMKIESKLTKEQILELYLNKIYFGQHAYGIDAAAQVYYGKHIPELTLGETAMIAGLPKAPSTFNPVANPERALLRRDYVLRRMLAQDYIDQAQYNAAIEEPVSVSLHFPVIELDAPYTAEMVRSEMYQRYGDEAYTNGYKVYTTIDSHLQTVSDKAVRQALHEYDERHGYRGTKLHIDLKTFKTDKEWDEQLANTPEEGDTVPGIVLSVKERSAEVYLGRSGIVQLNWDGMKWARKFLNQDSQGAYPHSVKDMIKPGEIIRLRLMDNGEWGLTQTPKVEAALVAIDAKNGAILSMSGGFDFYHSSFNRVTQAQRQPGSGFKPVLYAAALDAGYSPSSVINDAPISFHDPSQAGGEWRPQNFSGRYYGPTRLRDALVKSRNLVSIRLLREIGLDKAIETAKMFGFVDSELPRSLTLALGSGSATPLRMAQVFAVFANGGFRVEPYLIERIETQDGGIVFQATPLVACPNCDDEENKPANEAPRVLTPQVHFMMNSMLQDVVRYGTATKALELKRSDIAGKTGTTNEQRDAWFNGYSPGMVAVSWLGFDSPKPLGEGETGGHTALPMWMYFMKEALKDIPEAGFTSPQGLADARTSPIAKGRGANGMDEYYSHGQASKRSSAHLKKKPKKAKPIIDSDEDAMPGDGGGGSGDGGGYSPPSRESGGKSVEPLF</sequence>
<keyword evidence="21" id="KW-0046">Antibiotic resistance</keyword>
<evidence type="ECO:0000256" key="25">
    <source>
        <dbReference type="ARBA" id="ARBA00044770"/>
    </source>
</evidence>
<keyword evidence="14 29" id="KW-0812">Transmembrane</keyword>
<keyword evidence="9" id="KW-0997">Cell inner membrane</keyword>
<dbReference type="InterPro" id="IPR023346">
    <property type="entry name" value="Lysozyme-like_dom_sf"/>
</dbReference>
<evidence type="ECO:0000256" key="2">
    <source>
        <dbReference type="ARBA" id="ARBA00004249"/>
    </source>
</evidence>
<evidence type="ECO:0000256" key="1">
    <source>
        <dbReference type="ARBA" id="ARBA00002624"/>
    </source>
</evidence>
<name>A0A2W4QSF6_9GAMM</name>
<evidence type="ECO:0000256" key="19">
    <source>
        <dbReference type="ARBA" id="ARBA00022989"/>
    </source>
</evidence>
<keyword evidence="20 29" id="KW-0472">Membrane</keyword>
<evidence type="ECO:0000256" key="6">
    <source>
        <dbReference type="ARBA" id="ARBA00012448"/>
    </source>
</evidence>
<evidence type="ECO:0000259" key="31">
    <source>
        <dbReference type="Pfam" id="PF00912"/>
    </source>
</evidence>
<feature type="compositionally biased region" description="Gly residues" evidence="28">
    <location>
        <begin position="813"/>
        <end position="825"/>
    </location>
</feature>
<dbReference type="Pfam" id="PF00905">
    <property type="entry name" value="Transpeptidase"/>
    <property type="match status" value="1"/>
</dbReference>
<proteinExistence type="inferred from homology"/>
<keyword evidence="8" id="KW-1003">Cell membrane</keyword>
<keyword evidence="10" id="KW-0121">Carboxypeptidase</keyword>
<keyword evidence="18" id="KW-0573">Peptidoglycan synthesis</keyword>
<evidence type="ECO:0000259" key="30">
    <source>
        <dbReference type="Pfam" id="PF00905"/>
    </source>
</evidence>
<evidence type="ECO:0000256" key="11">
    <source>
        <dbReference type="ARBA" id="ARBA00022670"/>
    </source>
</evidence>
<dbReference type="InterPro" id="IPR012338">
    <property type="entry name" value="Beta-lactam/transpept-like"/>
</dbReference>
<comment type="pathway">
    <text evidence="3">Cell wall biogenesis; peptidoglycan biosynthesis.</text>
</comment>
<evidence type="ECO:0000256" key="29">
    <source>
        <dbReference type="SAM" id="Phobius"/>
    </source>
</evidence>
<dbReference type="UniPathway" id="UPA00219"/>
<dbReference type="GO" id="GO:0008955">
    <property type="term" value="F:peptidoglycan glycosyltransferase activity"/>
    <property type="evidence" value="ECO:0007669"/>
    <property type="project" value="UniProtKB-EC"/>
</dbReference>
<organism evidence="33 34">
    <name type="scientific">Candidatus Methylumidiphilus alinenensis</name>
    <dbReference type="NCBI Taxonomy" id="2202197"/>
    <lineage>
        <taxon>Bacteria</taxon>
        <taxon>Pseudomonadati</taxon>
        <taxon>Pseudomonadota</taxon>
        <taxon>Gammaproteobacteria</taxon>
        <taxon>Methylococcales</taxon>
        <taxon>Candidatus Methylumidiphilus</taxon>
    </lineage>
</organism>
<dbReference type="GO" id="GO:0071555">
    <property type="term" value="P:cell wall organization"/>
    <property type="evidence" value="ECO:0007669"/>
    <property type="project" value="UniProtKB-KW"/>
</dbReference>
<evidence type="ECO:0000256" key="18">
    <source>
        <dbReference type="ARBA" id="ARBA00022984"/>
    </source>
</evidence>
<feature type="domain" description="Glycosyl transferase family 51" evidence="31">
    <location>
        <begin position="80"/>
        <end position="254"/>
    </location>
</feature>
<dbReference type="PANTHER" id="PTHR32282:SF27">
    <property type="entry name" value="PENICILLIN-BINDING PROTEIN 1A"/>
    <property type="match status" value="1"/>
</dbReference>
<dbReference type="Gene3D" id="1.10.3810.10">
    <property type="entry name" value="Biosynthetic peptidoglycan transglycosylase-like"/>
    <property type="match status" value="1"/>
</dbReference>
<dbReference type="GO" id="GO:0030288">
    <property type="term" value="C:outer membrane-bounded periplasmic space"/>
    <property type="evidence" value="ECO:0007669"/>
    <property type="project" value="TreeGrafter"/>
</dbReference>
<evidence type="ECO:0000256" key="23">
    <source>
        <dbReference type="ARBA" id="ARBA00023316"/>
    </source>
</evidence>
<evidence type="ECO:0000256" key="8">
    <source>
        <dbReference type="ARBA" id="ARBA00022475"/>
    </source>
</evidence>
<evidence type="ECO:0000256" key="17">
    <source>
        <dbReference type="ARBA" id="ARBA00022968"/>
    </source>
</evidence>
<keyword evidence="19 29" id="KW-1133">Transmembrane helix</keyword>
<comment type="function">
    <text evidence="1">Cell wall formation. Synthesis of cross-linked peptidoglycan from the lipid intermediates. The enzyme has a penicillin-insensitive transglycosylase N-terminal domain (formation of linear glycan strands) and a penicillin-sensitive transpeptidase C-terminal domain (cross-linking of the peptide subunits).</text>
</comment>
<protein>
    <recommendedName>
        <fullName evidence="7">Penicillin-binding protein 1A</fullName>
        <ecNumber evidence="25">2.4.99.28</ecNumber>
        <ecNumber evidence="6">3.4.16.4</ecNumber>
    </recommendedName>
</protein>
<dbReference type="AlphaFoldDB" id="A0A2W4QSF6"/>
<feature type="domain" description="Penicillin-binding protein OB-like" evidence="32">
    <location>
        <begin position="341"/>
        <end position="449"/>
    </location>
</feature>
<dbReference type="FunFam" id="1.10.3810.10:FF:000003">
    <property type="entry name" value="Penicillin-binding protein 1a"/>
    <property type="match status" value="1"/>
</dbReference>
<dbReference type="GO" id="GO:0008360">
    <property type="term" value="P:regulation of cell shape"/>
    <property type="evidence" value="ECO:0007669"/>
    <property type="project" value="UniProtKB-KW"/>
</dbReference>
<dbReference type="InterPro" id="IPR001460">
    <property type="entry name" value="PCN-bd_Tpept"/>
</dbReference>
<evidence type="ECO:0000256" key="15">
    <source>
        <dbReference type="ARBA" id="ARBA00022801"/>
    </source>
</evidence>
<evidence type="ECO:0000256" key="24">
    <source>
        <dbReference type="ARBA" id="ARBA00034000"/>
    </source>
</evidence>
<evidence type="ECO:0000256" key="14">
    <source>
        <dbReference type="ARBA" id="ARBA00022692"/>
    </source>
</evidence>
<dbReference type="GO" id="GO:0006508">
    <property type="term" value="P:proteolysis"/>
    <property type="evidence" value="ECO:0007669"/>
    <property type="project" value="UniProtKB-KW"/>
</dbReference>
<feature type="region of interest" description="Disordered" evidence="28">
    <location>
        <begin position="756"/>
        <end position="841"/>
    </location>
</feature>
<evidence type="ECO:0000256" key="5">
    <source>
        <dbReference type="ARBA" id="ARBA00007739"/>
    </source>
</evidence>
<dbReference type="EC" id="2.4.99.28" evidence="25"/>
<dbReference type="InterPro" id="IPR050396">
    <property type="entry name" value="Glycosyltr_51/Transpeptidase"/>
</dbReference>
<dbReference type="GO" id="GO:0009252">
    <property type="term" value="P:peptidoglycan biosynthetic process"/>
    <property type="evidence" value="ECO:0007669"/>
    <property type="project" value="UniProtKB-UniPathway"/>
</dbReference>
<keyword evidence="12" id="KW-0328">Glycosyltransferase</keyword>
<comment type="pathway">
    <text evidence="27">Glycan biosynthesis.</text>
</comment>
<dbReference type="GO" id="GO:0009002">
    <property type="term" value="F:serine-type D-Ala-D-Ala carboxypeptidase activity"/>
    <property type="evidence" value="ECO:0007669"/>
    <property type="project" value="UniProtKB-EC"/>
</dbReference>
<dbReference type="InterPro" id="IPR036950">
    <property type="entry name" value="PBP_transglycosylase"/>
</dbReference>
<evidence type="ECO:0000256" key="4">
    <source>
        <dbReference type="ARBA" id="ARBA00007090"/>
    </source>
</evidence>
<evidence type="ECO:0000313" key="33">
    <source>
        <dbReference type="EMBL" id="PZN74832.1"/>
    </source>
</evidence>
<evidence type="ECO:0000256" key="7">
    <source>
        <dbReference type="ARBA" id="ARBA00018638"/>
    </source>
</evidence>
<comment type="similarity">
    <text evidence="5">In the N-terminal section; belongs to the glycosyltransferase 51 family.</text>
</comment>
<evidence type="ECO:0000259" key="32">
    <source>
        <dbReference type="Pfam" id="PF17092"/>
    </source>
</evidence>
<keyword evidence="11" id="KW-0645">Protease</keyword>
<feature type="domain" description="Penicillin-binding protein transpeptidase" evidence="30">
    <location>
        <begin position="452"/>
        <end position="707"/>
    </location>
</feature>
<evidence type="ECO:0000256" key="28">
    <source>
        <dbReference type="SAM" id="MobiDB-lite"/>
    </source>
</evidence>
<comment type="caution">
    <text evidence="33">The sequence shown here is derived from an EMBL/GenBank/DDBJ whole genome shotgun (WGS) entry which is preliminary data.</text>
</comment>
<dbReference type="Pfam" id="PF00912">
    <property type="entry name" value="Transgly"/>
    <property type="match status" value="1"/>
</dbReference>
<evidence type="ECO:0000256" key="20">
    <source>
        <dbReference type="ARBA" id="ARBA00023136"/>
    </source>
</evidence>
<evidence type="ECO:0000256" key="27">
    <source>
        <dbReference type="ARBA" id="ARBA00060592"/>
    </source>
</evidence>
<dbReference type="GO" id="GO:0008658">
    <property type="term" value="F:penicillin binding"/>
    <property type="evidence" value="ECO:0007669"/>
    <property type="project" value="InterPro"/>
</dbReference>
<evidence type="ECO:0000256" key="13">
    <source>
        <dbReference type="ARBA" id="ARBA00022679"/>
    </source>
</evidence>
<dbReference type="NCBIfam" id="TIGR02074">
    <property type="entry name" value="PBP_1a_fam"/>
    <property type="match status" value="1"/>
</dbReference>
<keyword evidence="17" id="KW-0735">Signal-anchor</keyword>
<comment type="catalytic activity">
    <reaction evidence="24">
        <text>Preferential cleavage: (Ac)2-L-Lys-D-Ala-|-D-Ala. Also transpeptidation of peptidyl-alanyl moieties that are N-acyl substituents of D-alanine.</text>
        <dbReference type="EC" id="3.4.16.4"/>
    </reaction>
</comment>
<evidence type="ECO:0000256" key="22">
    <source>
        <dbReference type="ARBA" id="ARBA00023268"/>
    </source>
</evidence>
<accession>A0A2W4QSF6</accession>
<comment type="similarity">
    <text evidence="4">In the C-terminal section; belongs to the transpeptidase family.</text>
</comment>
<comment type="subcellular location">
    <subcellularLocation>
        <location evidence="2">Cell inner membrane</location>
        <topology evidence="2">Single-pass type II membrane protein</topology>
    </subcellularLocation>
</comment>
<reference evidence="33 34" key="1">
    <citation type="journal article" date="2018" name="Aquat. Microb. Ecol.">
        <title>Gammaproteobacterial methanotrophs dominate.</title>
        <authorList>
            <person name="Rissanen A.J."/>
            <person name="Saarenheimo J."/>
            <person name="Tiirola M."/>
            <person name="Peura S."/>
            <person name="Aalto S.L."/>
            <person name="Karvinen A."/>
            <person name="Nykanen H."/>
        </authorList>
    </citation>
    <scope>NUCLEOTIDE SEQUENCE [LARGE SCALE GENOMIC DNA]</scope>
    <source>
        <strain evidence="33">AMbin10</strain>
    </source>
</reference>
<dbReference type="Proteomes" id="UP000249396">
    <property type="component" value="Unassembled WGS sequence"/>
</dbReference>
<evidence type="ECO:0000256" key="12">
    <source>
        <dbReference type="ARBA" id="ARBA00022676"/>
    </source>
</evidence>
<dbReference type="GO" id="GO:0046677">
    <property type="term" value="P:response to antibiotic"/>
    <property type="evidence" value="ECO:0007669"/>
    <property type="project" value="UniProtKB-KW"/>
</dbReference>
<evidence type="ECO:0000256" key="10">
    <source>
        <dbReference type="ARBA" id="ARBA00022645"/>
    </source>
</evidence>
<comment type="catalytic activity">
    <reaction evidence="26">
        <text>[GlcNAc-(1-&gt;4)-Mur2Ac(oyl-L-Ala-gamma-D-Glu-L-Lys-D-Ala-D-Ala)](n)-di-trans,octa-cis-undecaprenyl diphosphate + beta-D-GlcNAc-(1-&gt;4)-Mur2Ac(oyl-L-Ala-gamma-D-Glu-L-Lys-D-Ala-D-Ala)-di-trans,octa-cis-undecaprenyl diphosphate = [GlcNAc-(1-&gt;4)-Mur2Ac(oyl-L-Ala-gamma-D-Glu-L-Lys-D-Ala-D-Ala)](n+1)-di-trans,octa-cis-undecaprenyl diphosphate + di-trans,octa-cis-undecaprenyl diphosphate + H(+)</text>
        <dbReference type="Rhea" id="RHEA:23708"/>
        <dbReference type="Rhea" id="RHEA-COMP:9602"/>
        <dbReference type="Rhea" id="RHEA-COMP:9603"/>
        <dbReference type="ChEBI" id="CHEBI:15378"/>
        <dbReference type="ChEBI" id="CHEBI:58405"/>
        <dbReference type="ChEBI" id="CHEBI:60033"/>
        <dbReference type="ChEBI" id="CHEBI:78435"/>
        <dbReference type="EC" id="2.4.99.28"/>
    </reaction>
</comment>
<keyword evidence="16" id="KW-0133">Cell shape</keyword>
<dbReference type="EMBL" id="QJPH01000412">
    <property type="protein sequence ID" value="PZN74832.1"/>
    <property type="molecule type" value="Genomic_DNA"/>
</dbReference>
<dbReference type="SUPFAM" id="SSF53955">
    <property type="entry name" value="Lysozyme-like"/>
    <property type="match status" value="1"/>
</dbReference>
<keyword evidence="13" id="KW-0808">Transferase</keyword>
<dbReference type="GO" id="GO:0005886">
    <property type="term" value="C:plasma membrane"/>
    <property type="evidence" value="ECO:0007669"/>
    <property type="project" value="UniProtKB-SubCell"/>
</dbReference>
<evidence type="ECO:0000256" key="26">
    <source>
        <dbReference type="ARBA" id="ARBA00049902"/>
    </source>
</evidence>
<keyword evidence="15" id="KW-0378">Hydrolase</keyword>
<dbReference type="PANTHER" id="PTHR32282">
    <property type="entry name" value="BINDING PROTEIN TRANSPEPTIDASE, PUTATIVE-RELATED"/>
    <property type="match status" value="1"/>
</dbReference>
<dbReference type="Pfam" id="PF17092">
    <property type="entry name" value="PCB_OB"/>
    <property type="match status" value="1"/>
</dbReference>
<keyword evidence="22" id="KW-0511">Multifunctional enzyme</keyword>
<feature type="compositionally biased region" description="Basic residues" evidence="28">
    <location>
        <begin position="789"/>
        <end position="801"/>
    </location>
</feature>
<evidence type="ECO:0000256" key="9">
    <source>
        <dbReference type="ARBA" id="ARBA00022519"/>
    </source>
</evidence>
<keyword evidence="23" id="KW-0961">Cell wall biogenesis/degradation</keyword>
<evidence type="ECO:0000256" key="21">
    <source>
        <dbReference type="ARBA" id="ARBA00023251"/>
    </source>
</evidence>
<dbReference type="SUPFAM" id="SSF56601">
    <property type="entry name" value="beta-lactamase/transpeptidase-like"/>
    <property type="match status" value="1"/>
</dbReference>